<dbReference type="CDD" id="cd02883">
    <property type="entry name" value="NUDIX_Hydrolase"/>
    <property type="match status" value="1"/>
</dbReference>
<dbReference type="InterPro" id="IPR015797">
    <property type="entry name" value="NUDIX_hydrolase-like_dom_sf"/>
</dbReference>
<keyword evidence="7" id="KW-0732">Signal</keyword>
<evidence type="ECO:0000256" key="6">
    <source>
        <dbReference type="SAM" id="Phobius"/>
    </source>
</evidence>
<evidence type="ECO:0000256" key="5">
    <source>
        <dbReference type="ARBA" id="ARBA00022842"/>
    </source>
</evidence>
<dbReference type="Gene3D" id="1.20.144.10">
    <property type="entry name" value="Phosphatidic acid phosphatase type 2/haloperoxidase"/>
    <property type="match status" value="1"/>
</dbReference>
<dbReference type="SUPFAM" id="SSF48317">
    <property type="entry name" value="Acid phosphatase/Vanadium-dependent haloperoxidase"/>
    <property type="match status" value="1"/>
</dbReference>
<feature type="transmembrane region" description="Helical" evidence="6">
    <location>
        <begin position="249"/>
        <end position="270"/>
    </location>
</feature>
<feature type="transmembrane region" description="Helical" evidence="6">
    <location>
        <begin position="223"/>
        <end position="242"/>
    </location>
</feature>
<evidence type="ECO:0000256" key="2">
    <source>
        <dbReference type="ARBA" id="ARBA00005582"/>
    </source>
</evidence>
<keyword evidence="6" id="KW-0472">Membrane</keyword>
<dbReference type="SUPFAM" id="SSF55811">
    <property type="entry name" value="Nudix"/>
    <property type="match status" value="1"/>
</dbReference>
<dbReference type="PROSITE" id="PS00893">
    <property type="entry name" value="NUDIX_BOX"/>
    <property type="match status" value="1"/>
</dbReference>
<feature type="transmembrane region" description="Helical" evidence="6">
    <location>
        <begin position="345"/>
        <end position="364"/>
    </location>
</feature>
<feature type="transmembrane region" description="Helical" evidence="6">
    <location>
        <begin position="320"/>
        <end position="339"/>
    </location>
</feature>
<gene>
    <name evidence="9" type="ORF">GCM10007931_09210</name>
</gene>
<keyword evidence="10" id="KW-1185">Reference proteome</keyword>
<accession>A0ABQ6EN28</accession>
<feature type="transmembrane region" description="Helical" evidence="6">
    <location>
        <begin position="464"/>
        <end position="483"/>
    </location>
</feature>
<feature type="transmembrane region" description="Helical" evidence="6">
    <location>
        <begin position="402"/>
        <end position="421"/>
    </location>
</feature>
<name>A0ABQ6EN28_9VIBR</name>
<reference evidence="10" key="1">
    <citation type="journal article" date="2019" name="Int. J. Syst. Evol. Microbiol.">
        <title>The Global Catalogue of Microorganisms (GCM) 10K type strain sequencing project: providing services to taxonomists for standard genome sequencing and annotation.</title>
        <authorList>
            <consortium name="The Broad Institute Genomics Platform"/>
            <consortium name="The Broad Institute Genome Sequencing Center for Infectious Disease"/>
            <person name="Wu L."/>
            <person name="Ma J."/>
        </authorList>
    </citation>
    <scope>NUCLEOTIDE SEQUENCE [LARGE SCALE GENOMIC DNA]</scope>
    <source>
        <strain evidence="10">NBRC 111146</strain>
    </source>
</reference>
<feature type="transmembrane region" description="Helical" evidence="6">
    <location>
        <begin position="433"/>
        <end position="452"/>
    </location>
</feature>
<keyword evidence="3" id="KW-0479">Metal-binding</keyword>
<comment type="caution">
    <text evidence="9">The sequence shown here is derived from an EMBL/GenBank/DDBJ whole genome shotgun (WGS) entry which is preliminary data.</text>
</comment>
<evidence type="ECO:0000256" key="3">
    <source>
        <dbReference type="ARBA" id="ARBA00022723"/>
    </source>
</evidence>
<dbReference type="Pfam" id="PF00293">
    <property type="entry name" value="NUDIX"/>
    <property type="match status" value="1"/>
</dbReference>
<dbReference type="Pfam" id="PF01569">
    <property type="entry name" value="PAP2"/>
    <property type="match status" value="1"/>
</dbReference>
<feature type="transmembrane region" description="Helical" evidence="6">
    <location>
        <begin position="376"/>
        <end position="396"/>
    </location>
</feature>
<organism evidence="9 10">
    <name type="scientific">Vibrio algivorus</name>
    <dbReference type="NCBI Taxonomy" id="1667024"/>
    <lineage>
        <taxon>Bacteria</taxon>
        <taxon>Pseudomonadati</taxon>
        <taxon>Pseudomonadota</taxon>
        <taxon>Gammaproteobacteria</taxon>
        <taxon>Vibrionales</taxon>
        <taxon>Vibrionaceae</taxon>
        <taxon>Vibrio</taxon>
    </lineage>
</organism>
<dbReference type="InterPro" id="IPR036938">
    <property type="entry name" value="PAP2/HPO_sf"/>
</dbReference>
<evidence type="ECO:0000313" key="10">
    <source>
        <dbReference type="Proteomes" id="UP001157156"/>
    </source>
</evidence>
<dbReference type="InterPro" id="IPR000326">
    <property type="entry name" value="PAP2/HPO"/>
</dbReference>
<evidence type="ECO:0000259" key="8">
    <source>
        <dbReference type="PROSITE" id="PS51462"/>
    </source>
</evidence>
<dbReference type="PANTHER" id="PTHR43758">
    <property type="entry name" value="7,8-DIHYDRO-8-OXOGUANINE TRIPHOSPHATASE"/>
    <property type="match status" value="1"/>
</dbReference>
<proteinExistence type="inferred from homology"/>
<comment type="similarity">
    <text evidence="2">Belongs to the Nudix hydrolase family.</text>
</comment>
<evidence type="ECO:0000256" key="7">
    <source>
        <dbReference type="SAM" id="SignalP"/>
    </source>
</evidence>
<sequence>MVFKLGKRVSKYLILILFFMSSFMVSASEETKTEVVSPHIKGALCYIKADDKVVFVDEVFTKKLSLPGGTITANETSRKAAERETWEETGLVVTAKEILTQTETAVVYHCTPDSGVIAFTASDEQGFHALPAWFAPDFRIEVNRVLLAYTDSINPQQYRYPEQYAQQVLNHDIPNAPIQYIDSAISAAPPVHQFELPIIQAIQSSIVQLPETISNALIGTLKIVNLSSSIFGVLFLLPLLVYYFGGKSILHLTFIGIVTVSITLLIQLGLKYPRPFIYQPSLQLTDPLGFSTPSIHAALSVVLIGYLFHVWRKIYDYESIWGCLFGVIALTLTQGISSVILGEQFASDVLFGYLIGLFTLWHYIRLEGKPSITVKLVMLHPALWWASFIGLSFLAYQLHSIQLANIAAVAFALLLSLSSLLKTQRLDSPYLTIKLIICWLTGGVILFTQPFWFPLLVQSSMSGYFTQCGLWFVLTYMIIKISCIPK</sequence>
<dbReference type="Gene3D" id="3.90.79.10">
    <property type="entry name" value="Nucleoside Triphosphate Pyrophosphohydrolase"/>
    <property type="match status" value="1"/>
</dbReference>
<keyword evidence="5" id="KW-0460">Magnesium</keyword>
<evidence type="ECO:0000256" key="4">
    <source>
        <dbReference type="ARBA" id="ARBA00022801"/>
    </source>
</evidence>
<keyword evidence="4" id="KW-0378">Hydrolase</keyword>
<dbReference type="InterPro" id="IPR000086">
    <property type="entry name" value="NUDIX_hydrolase_dom"/>
</dbReference>
<dbReference type="Proteomes" id="UP001157156">
    <property type="component" value="Unassembled WGS sequence"/>
</dbReference>
<dbReference type="InterPro" id="IPR020084">
    <property type="entry name" value="NUDIX_hydrolase_CS"/>
</dbReference>
<feature type="signal peptide" evidence="7">
    <location>
        <begin position="1"/>
        <end position="27"/>
    </location>
</feature>
<evidence type="ECO:0000313" key="9">
    <source>
        <dbReference type="EMBL" id="GLT13947.1"/>
    </source>
</evidence>
<keyword evidence="6" id="KW-0812">Transmembrane</keyword>
<dbReference type="PANTHER" id="PTHR43758:SF8">
    <property type="entry name" value="8-OXO-DGTP DIPHOSPHATASE YTKD-RELATED"/>
    <property type="match status" value="1"/>
</dbReference>
<feature type="chain" id="PRO_5045159488" evidence="7">
    <location>
        <begin position="28"/>
        <end position="486"/>
    </location>
</feature>
<feature type="domain" description="Nudix hydrolase" evidence="8">
    <location>
        <begin position="38"/>
        <end position="181"/>
    </location>
</feature>
<feature type="transmembrane region" description="Helical" evidence="6">
    <location>
        <begin position="290"/>
        <end position="308"/>
    </location>
</feature>
<dbReference type="PROSITE" id="PS51462">
    <property type="entry name" value="NUDIX"/>
    <property type="match status" value="1"/>
</dbReference>
<dbReference type="EMBL" id="BSPV01000003">
    <property type="protein sequence ID" value="GLT13947.1"/>
    <property type="molecule type" value="Genomic_DNA"/>
</dbReference>
<protein>
    <submittedName>
        <fullName evidence="9">Phosphohydrolase</fullName>
    </submittedName>
</protein>
<keyword evidence="6" id="KW-1133">Transmembrane helix</keyword>
<comment type="cofactor">
    <cofactor evidence="1">
        <name>Mg(2+)</name>
        <dbReference type="ChEBI" id="CHEBI:18420"/>
    </cofactor>
</comment>
<evidence type="ECO:0000256" key="1">
    <source>
        <dbReference type="ARBA" id="ARBA00001946"/>
    </source>
</evidence>